<name>A0A8R7TBR9_TRIUA</name>
<reference evidence="1" key="3">
    <citation type="submission" date="2022-06" db="UniProtKB">
        <authorList>
            <consortium name="EnsemblPlants"/>
        </authorList>
    </citation>
    <scope>IDENTIFICATION</scope>
</reference>
<reference evidence="1" key="2">
    <citation type="submission" date="2018-03" db="EMBL/GenBank/DDBJ databases">
        <title>The Triticum urartu genome reveals the dynamic nature of wheat genome evolution.</title>
        <authorList>
            <person name="Ling H."/>
            <person name="Ma B."/>
            <person name="Shi X."/>
            <person name="Liu H."/>
            <person name="Dong L."/>
            <person name="Sun H."/>
            <person name="Cao Y."/>
            <person name="Gao Q."/>
            <person name="Zheng S."/>
            <person name="Li Y."/>
            <person name="Yu Y."/>
            <person name="Du H."/>
            <person name="Qi M."/>
            <person name="Li Y."/>
            <person name="Yu H."/>
            <person name="Cui Y."/>
            <person name="Wang N."/>
            <person name="Chen C."/>
            <person name="Wu H."/>
            <person name="Zhao Y."/>
            <person name="Zhang J."/>
            <person name="Li Y."/>
            <person name="Zhou W."/>
            <person name="Zhang B."/>
            <person name="Hu W."/>
            <person name="Eijk M."/>
            <person name="Tang J."/>
            <person name="Witsenboer H."/>
            <person name="Zhao S."/>
            <person name="Li Z."/>
            <person name="Zhang A."/>
            <person name="Wang D."/>
            <person name="Liang C."/>
        </authorList>
    </citation>
    <scope>NUCLEOTIDE SEQUENCE [LARGE SCALE GENOMIC DNA]</scope>
    <source>
        <strain evidence="1">cv. G1812</strain>
    </source>
</reference>
<evidence type="ECO:0000313" key="1">
    <source>
        <dbReference type="EnsemblPlants" id="TuG1812G0200000227.01.T01"/>
    </source>
</evidence>
<evidence type="ECO:0000313" key="2">
    <source>
        <dbReference type="Proteomes" id="UP000015106"/>
    </source>
</evidence>
<dbReference type="AlphaFoldDB" id="A0A8R7TBR9"/>
<dbReference type="Proteomes" id="UP000015106">
    <property type="component" value="Chromosome 2"/>
</dbReference>
<accession>A0A8R7TBR9</accession>
<sequence length="117" mass="13078">MVVRHMITPSVYFSKDQVGGEVPADDTLMEVNSMIILQLLQQPRVVLLIQCPFTPSSPEQAHCVHIFCCDTRCTLLDLLRDIDGPQVPPVPPLTKAQYLGQIAEVLTRRIRLSGTRP</sequence>
<dbReference type="Gramene" id="TuG1812G0200000227.01.T01">
    <property type="protein sequence ID" value="TuG1812G0200000227.01.T01"/>
    <property type="gene ID" value="TuG1812G0200000227.01"/>
</dbReference>
<reference evidence="2" key="1">
    <citation type="journal article" date="2013" name="Nature">
        <title>Draft genome of the wheat A-genome progenitor Triticum urartu.</title>
        <authorList>
            <person name="Ling H.Q."/>
            <person name="Zhao S."/>
            <person name="Liu D."/>
            <person name="Wang J."/>
            <person name="Sun H."/>
            <person name="Zhang C."/>
            <person name="Fan H."/>
            <person name="Li D."/>
            <person name="Dong L."/>
            <person name="Tao Y."/>
            <person name="Gao C."/>
            <person name="Wu H."/>
            <person name="Li Y."/>
            <person name="Cui Y."/>
            <person name="Guo X."/>
            <person name="Zheng S."/>
            <person name="Wang B."/>
            <person name="Yu K."/>
            <person name="Liang Q."/>
            <person name="Yang W."/>
            <person name="Lou X."/>
            <person name="Chen J."/>
            <person name="Feng M."/>
            <person name="Jian J."/>
            <person name="Zhang X."/>
            <person name="Luo G."/>
            <person name="Jiang Y."/>
            <person name="Liu J."/>
            <person name="Wang Z."/>
            <person name="Sha Y."/>
            <person name="Zhang B."/>
            <person name="Wu H."/>
            <person name="Tang D."/>
            <person name="Shen Q."/>
            <person name="Xue P."/>
            <person name="Zou S."/>
            <person name="Wang X."/>
            <person name="Liu X."/>
            <person name="Wang F."/>
            <person name="Yang Y."/>
            <person name="An X."/>
            <person name="Dong Z."/>
            <person name="Zhang K."/>
            <person name="Zhang X."/>
            <person name="Luo M.C."/>
            <person name="Dvorak J."/>
            <person name="Tong Y."/>
            <person name="Wang J."/>
            <person name="Yang H."/>
            <person name="Li Z."/>
            <person name="Wang D."/>
            <person name="Zhang A."/>
            <person name="Wang J."/>
        </authorList>
    </citation>
    <scope>NUCLEOTIDE SEQUENCE</scope>
    <source>
        <strain evidence="2">cv. G1812</strain>
    </source>
</reference>
<dbReference type="EnsemblPlants" id="TuG1812G0200000227.01.T01">
    <property type="protein sequence ID" value="TuG1812G0200000227.01.T01"/>
    <property type="gene ID" value="TuG1812G0200000227.01"/>
</dbReference>
<proteinExistence type="predicted"/>
<organism evidence="1 2">
    <name type="scientific">Triticum urartu</name>
    <name type="common">Red wild einkorn</name>
    <name type="synonym">Crithodium urartu</name>
    <dbReference type="NCBI Taxonomy" id="4572"/>
    <lineage>
        <taxon>Eukaryota</taxon>
        <taxon>Viridiplantae</taxon>
        <taxon>Streptophyta</taxon>
        <taxon>Embryophyta</taxon>
        <taxon>Tracheophyta</taxon>
        <taxon>Spermatophyta</taxon>
        <taxon>Magnoliopsida</taxon>
        <taxon>Liliopsida</taxon>
        <taxon>Poales</taxon>
        <taxon>Poaceae</taxon>
        <taxon>BOP clade</taxon>
        <taxon>Pooideae</taxon>
        <taxon>Triticodae</taxon>
        <taxon>Triticeae</taxon>
        <taxon>Triticinae</taxon>
        <taxon>Triticum</taxon>
    </lineage>
</organism>
<protein>
    <submittedName>
        <fullName evidence="1">Uncharacterized protein</fullName>
    </submittedName>
</protein>
<keyword evidence="2" id="KW-1185">Reference proteome</keyword>